<dbReference type="SUPFAM" id="SSF51197">
    <property type="entry name" value="Clavaminate synthase-like"/>
    <property type="match status" value="1"/>
</dbReference>
<sequence length="239" mass="27207">MVHYQPLAFDGSESNIPSEFIRPDDEKPCLDAPELVIPTIDLGTLRCWSDPPALSKAAEAVSEACKRHGFFLVVNHGVDLGLIDKAHQYMDVFFGLQISEKQKAQRKVGDSYGYASSFVGRFSSKLPWKETLSFRFCPRTQNIVQNYMQALTNGVYKSCIHRAVVNNRVARRSLAFFLCPKMDITVTVAQGLVNAANPRRYPDFTWASLLEFTQRHYRADMKTLDAFSKWVQQRESTEK</sequence>
<keyword evidence="1" id="KW-0479">Metal-binding</keyword>
<dbReference type="InterPro" id="IPR027443">
    <property type="entry name" value="IPNS-like_sf"/>
</dbReference>
<keyword evidence="2" id="KW-0408">Iron</keyword>
<reference evidence="5 6" key="1">
    <citation type="journal article" date="2024" name="G3 (Bethesda)">
        <title>Genome assembly of Hibiscus sabdariffa L. provides insights into metabolisms of medicinal natural products.</title>
        <authorList>
            <person name="Kim T."/>
        </authorList>
    </citation>
    <scope>NUCLEOTIDE SEQUENCE [LARGE SCALE GENOMIC DNA]</scope>
    <source>
        <strain evidence="5">TK-2024</strain>
        <tissue evidence="5">Old leaves</tissue>
    </source>
</reference>
<evidence type="ECO:0000256" key="2">
    <source>
        <dbReference type="ARBA" id="ARBA00023004"/>
    </source>
</evidence>
<comment type="caution">
    <text evidence="5">The sequence shown here is derived from an EMBL/GenBank/DDBJ whole genome shotgun (WGS) entry which is preliminary data.</text>
</comment>
<name>A0ABR1ZQ84_9ROSI</name>
<feature type="domain" description="Isopenicillin N synthase-like Fe(2+) 2OG dioxygenase" evidence="3">
    <location>
        <begin position="146"/>
        <end position="180"/>
    </location>
</feature>
<dbReference type="Pfam" id="PF03171">
    <property type="entry name" value="2OG-FeII_Oxy"/>
    <property type="match status" value="1"/>
</dbReference>
<evidence type="ECO:0000313" key="5">
    <source>
        <dbReference type="EMBL" id="KAK8482856.1"/>
    </source>
</evidence>
<accession>A0ABR1ZQ84</accession>
<evidence type="ECO:0000259" key="4">
    <source>
        <dbReference type="Pfam" id="PF14226"/>
    </source>
</evidence>
<dbReference type="InterPro" id="IPR026992">
    <property type="entry name" value="DIOX_N"/>
</dbReference>
<gene>
    <name evidence="5" type="ORF">V6N12_074727</name>
</gene>
<evidence type="ECO:0000256" key="1">
    <source>
        <dbReference type="ARBA" id="ARBA00022723"/>
    </source>
</evidence>
<proteinExistence type="predicted"/>
<dbReference type="EMBL" id="JBBPBM010001647">
    <property type="protein sequence ID" value="KAK8482856.1"/>
    <property type="molecule type" value="Genomic_DNA"/>
</dbReference>
<dbReference type="InterPro" id="IPR050231">
    <property type="entry name" value="Iron_ascorbate_oxido_reductase"/>
</dbReference>
<protein>
    <recommendedName>
        <fullName evidence="7">Gibberellin 20-oxidase</fullName>
    </recommendedName>
</protein>
<dbReference type="Gene3D" id="2.60.120.330">
    <property type="entry name" value="B-lactam Antibiotic, Isopenicillin N Synthase, Chain"/>
    <property type="match status" value="2"/>
</dbReference>
<evidence type="ECO:0008006" key="7">
    <source>
        <dbReference type="Google" id="ProtNLM"/>
    </source>
</evidence>
<dbReference type="InterPro" id="IPR044861">
    <property type="entry name" value="IPNS-like_FE2OG_OXY"/>
</dbReference>
<dbReference type="Pfam" id="PF14226">
    <property type="entry name" value="DIOX_N"/>
    <property type="match status" value="1"/>
</dbReference>
<evidence type="ECO:0000259" key="3">
    <source>
        <dbReference type="Pfam" id="PF03171"/>
    </source>
</evidence>
<evidence type="ECO:0000313" key="6">
    <source>
        <dbReference type="Proteomes" id="UP001472677"/>
    </source>
</evidence>
<dbReference type="PANTHER" id="PTHR47990">
    <property type="entry name" value="2-OXOGLUTARATE (2OG) AND FE(II)-DEPENDENT OXYGENASE SUPERFAMILY PROTEIN-RELATED"/>
    <property type="match status" value="1"/>
</dbReference>
<organism evidence="5 6">
    <name type="scientific">Hibiscus sabdariffa</name>
    <name type="common">roselle</name>
    <dbReference type="NCBI Taxonomy" id="183260"/>
    <lineage>
        <taxon>Eukaryota</taxon>
        <taxon>Viridiplantae</taxon>
        <taxon>Streptophyta</taxon>
        <taxon>Embryophyta</taxon>
        <taxon>Tracheophyta</taxon>
        <taxon>Spermatophyta</taxon>
        <taxon>Magnoliopsida</taxon>
        <taxon>eudicotyledons</taxon>
        <taxon>Gunneridae</taxon>
        <taxon>Pentapetalae</taxon>
        <taxon>rosids</taxon>
        <taxon>malvids</taxon>
        <taxon>Malvales</taxon>
        <taxon>Malvaceae</taxon>
        <taxon>Malvoideae</taxon>
        <taxon>Hibiscus</taxon>
    </lineage>
</organism>
<dbReference type="Proteomes" id="UP001472677">
    <property type="component" value="Unassembled WGS sequence"/>
</dbReference>
<keyword evidence="6" id="KW-1185">Reference proteome</keyword>
<feature type="domain" description="Non-haem dioxygenase N-terminal" evidence="4">
    <location>
        <begin position="37"/>
        <end position="141"/>
    </location>
</feature>